<sequence>MFWRKGRLRISRSALVCLFGIVFGMTGTLMLSTVRRIPHTSNCDGVVNQAKEPRLLLVGVMTAAKYVDTRAYNVWRTWGQHIPGKILFFVAEHTKTIHDGMPLVQLKGVNDIYPPQKKSFAMLKWMADNHLNDFDWFMRADDDLYVRGDKLERLLRSLDSDKAQFLGQAGLGNSAEYGQLALGQQDNYCMGGPGVGDVTRNSTCCCAIFTIMFDGNVNNS</sequence>
<evidence type="ECO:0000256" key="6">
    <source>
        <dbReference type="ARBA" id="ARBA00022989"/>
    </source>
</evidence>
<name>F1LCV4_ASCSU</name>
<evidence type="ECO:0000256" key="1">
    <source>
        <dbReference type="ARBA" id="ARBA00004606"/>
    </source>
</evidence>
<dbReference type="InterPro" id="IPR051227">
    <property type="entry name" value="CS_glycosyltransferase"/>
</dbReference>
<keyword evidence="3" id="KW-0808">Transferase</keyword>
<evidence type="ECO:0000256" key="7">
    <source>
        <dbReference type="ARBA" id="ARBA00023136"/>
    </source>
</evidence>
<dbReference type="GO" id="GO:0047238">
    <property type="term" value="F:glucuronosyl-N-acetylgalactosaminyl-proteoglycan 4-beta-N-acetylgalactosaminyltransferase activity"/>
    <property type="evidence" value="ECO:0007669"/>
    <property type="project" value="TreeGrafter"/>
</dbReference>
<keyword evidence="5" id="KW-0735">Signal-anchor</keyword>
<reference evidence="9" key="1">
    <citation type="journal article" date="2011" name="Genome Res.">
        <title>Deep small RNA sequencing from the nematode Ascaris reveals conservation, functional diversification, and novel developmental profiles.</title>
        <authorList>
            <person name="Wang J."/>
            <person name="Czech B."/>
            <person name="Crunk A."/>
            <person name="Wallace A."/>
            <person name="Mitreva M."/>
            <person name="Hannon G.J."/>
            <person name="Davis R.E."/>
        </authorList>
    </citation>
    <scope>NUCLEOTIDE SEQUENCE</scope>
</reference>
<proteinExistence type="evidence at transcript level"/>
<keyword evidence="4" id="KW-0812">Transmembrane</keyword>
<dbReference type="GO" id="GO:0016020">
    <property type="term" value="C:membrane"/>
    <property type="evidence" value="ECO:0007669"/>
    <property type="project" value="UniProtKB-SubCell"/>
</dbReference>
<dbReference type="PANTHER" id="PTHR12369">
    <property type="entry name" value="CHONDROITIN SYNTHASE"/>
    <property type="match status" value="1"/>
</dbReference>
<keyword evidence="6" id="KW-1133">Transmembrane helix</keyword>
<evidence type="ECO:0000256" key="2">
    <source>
        <dbReference type="ARBA" id="ARBA00022676"/>
    </source>
</evidence>
<protein>
    <submittedName>
        <fullName evidence="9">Chondroitin sulfate synthase 1</fullName>
    </submittedName>
</protein>
<evidence type="ECO:0000259" key="8">
    <source>
        <dbReference type="Pfam" id="PF02434"/>
    </source>
</evidence>
<organism evidence="9">
    <name type="scientific">Ascaris suum</name>
    <name type="common">Pig roundworm</name>
    <name type="synonym">Ascaris lumbricoides</name>
    <dbReference type="NCBI Taxonomy" id="6253"/>
    <lineage>
        <taxon>Eukaryota</taxon>
        <taxon>Metazoa</taxon>
        <taxon>Ecdysozoa</taxon>
        <taxon>Nematoda</taxon>
        <taxon>Chromadorea</taxon>
        <taxon>Rhabditida</taxon>
        <taxon>Spirurina</taxon>
        <taxon>Ascaridomorpha</taxon>
        <taxon>Ascaridoidea</taxon>
        <taxon>Ascarididae</taxon>
        <taxon>Ascaris</taxon>
    </lineage>
</organism>
<dbReference type="Pfam" id="PF02434">
    <property type="entry name" value="Fringe"/>
    <property type="match status" value="1"/>
</dbReference>
<accession>F1LCV4</accession>
<evidence type="ECO:0000256" key="5">
    <source>
        <dbReference type="ARBA" id="ARBA00022968"/>
    </source>
</evidence>
<evidence type="ECO:0000256" key="4">
    <source>
        <dbReference type="ARBA" id="ARBA00022692"/>
    </source>
</evidence>
<feature type="domain" description="Fringe-like glycosyltransferase" evidence="8">
    <location>
        <begin position="56"/>
        <end position="194"/>
    </location>
</feature>
<comment type="subcellular location">
    <subcellularLocation>
        <location evidence="1">Membrane</location>
        <topology evidence="1">Single-pass type II membrane protein</topology>
    </subcellularLocation>
</comment>
<keyword evidence="7" id="KW-0472">Membrane</keyword>
<dbReference type="EMBL" id="JI178064">
    <property type="protein sequence ID" value="ADY47958.1"/>
    <property type="molecule type" value="mRNA"/>
</dbReference>
<keyword evidence="2" id="KW-0328">Glycosyltransferase</keyword>
<dbReference type="AlphaFoldDB" id="F1LCV4"/>
<dbReference type="Gene3D" id="3.90.550.50">
    <property type="match status" value="1"/>
</dbReference>
<dbReference type="PANTHER" id="PTHR12369:SF11">
    <property type="entry name" value="HEXOSYLTRANSFERASE"/>
    <property type="match status" value="1"/>
</dbReference>
<evidence type="ECO:0000256" key="3">
    <source>
        <dbReference type="ARBA" id="ARBA00022679"/>
    </source>
</evidence>
<dbReference type="InterPro" id="IPR003378">
    <property type="entry name" value="Fringe-like_glycosylTrfase"/>
</dbReference>
<evidence type="ECO:0000313" key="9">
    <source>
        <dbReference type="EMBL" id="ADY47958.1"/>
    </source>
</evidence>